<evidence type="ECO:0000313" key="3">
    <source>
        <dbReference type="Proteomes" id="UP001160301"/>
    </source>
</evidence>
<dbReference type="RefSeq" id="WP_136965185.1">
    <property type="nucleotide sequence ID" value="NZ_JARZHI010000001.1"/>
</dbReference>
<comment type="caution">
    <text evidence="2">The sequence shown here is derived from an EMBL/GenBank/DDBJ whole genome shotgun (WGS) entry which is preliminary data.</text>
</comment>
<protein>
    <submittedName>
        <fullName evidence="2">Uncharacterized protein</fullName>
    </submittedName>
</protein>
<sequence length="128" mass="13912">MEGLVSLLVVLVFLMMPVLPALFARVSRKAQERAARELAAHRRALLGRAPPSPPRPDRRSPVEYQSLEEIPARPVSLEEGLPAIPSTLEAAPAPPRRRRTSPVLLEKPGDVRRAILLGALLGPPRGAD</sequence>
<dbReference type="EMBL" id="JARZHI010000001">
    <property type="protein sequence ID" value="MDI1428002.1"/>
    <property type="molecule type" value="Genomic_DNA"/>
</dbReference>
<evidence type="ECO:0000313" key="2">
    <source>
        <dbReference type="EMBL" id="MDI1428002.1"/>
    </source>
</evidence>
<name>A0ABT6NI76_9BACT</name>
<keyword evidence="3" id="KW-1185">Reference proteome</keyword>
<dbReference type="Proteomes" id="UP001160301">
    <property type="component" value="Unassembled WGS sequence"/>
</dbReference>
<proteinExistence type="predicted"/>
<accession>A0ABT6NI76</accession>
<organism evidence="2 3">
    <name type="scientific">Polyangium sorediatum</name>
    <dbReference type="NCBI Taxonomy" id="889274"/>
    <lineage>
        <taxon>Bacteria</taxon>
        <taxon>Pseudomonadati</taxon>
        <taxon>Myxococcota</taxon>
        <taxon>Polyangia</taxon>
        <taxon>Polyangiales</taxon>
        <taxon>Polyangiaceae</taxon>
        <taxon>Polyangium</taxon>
    </lineage>
</organism>
<reference evidence="2 3" key="1">
    <citation type="submission" date="2023-04" db="EMBL/GenBank/DDBJ databases">
        <title>The genome sequence of Polyangium sorediatum DSM14670.</title>
        <authorList>
            <person name="Zhang X."/>
        </authorList>
    </citation>
    <scope>NUCLEOTIDE SEQUENCE [LARGE SCALE GENOMIC DNA]</scope>
    <source>
        <strain evidence="2 3">DSM 14670</strain>
    </source>
</reference>
<gene>
    <name evidence="2" type="ORF">QHF89_00785</name>
</gene>
<feature type="region of interest" description="Disordered" evidence="1">
    <location>
        <begin position="41"/>
        <end position="105"/>
    </location>
</feature>
<evidence type="ECO:0000256" key="1">
    <source>
        <dbReference type="SAM" id="MobiDB-lite"/>
    </source>
</evidence>